<protein>
    <recommendedName>
        <fullName evidence="5">DUF2188 domain-containing protein</fullName>
    </recommendedName>
</protein>
<dbReference type="Proteomes" id="UP000321723">
    <property type="component" value="Unassembled WGS sequence"/>
</dbReference>
<sequence length="74" mass="7945">MSNGNGVHTVHKDDSWLNEVDGSQVGGTFAVKDDAVSAGRDLAIERKLEHHIHGLDGRVHEKNSYGGDPRSIPG</sequence>
<dbReference type="AlphaFoldDB" id="A0A511FGU5"/>
<reference evidence="2 4" key="2">
    <citation type="submission" date="2020-08" db="EMBL/GenBank/DDBJ databases">
        <title>Sequencing the genomes of 1000 actinobacteria strains.</title>
        <authorList>
            <person name="Klenk H.-P."/>
        </authorList>
    </citation>
    <scope>NUCLEOTIDE SEQUENCE [LARGE SCALE GENOMIC DNA]</scope>
    <source>
        <strain evidence="2 4">DSM 9581</strain>
    </source>
</reference>
<organism evidence="1 3">
    <name type="scientific">Cellulomonas hominis</name>
    <dbReference type="NCBI Taxonomy" id="156981"/>
    <lineage>
        <taxon>Bacteria</taxon>
        <taxon>Bacillati</taxon>
        <taxon>Actinomycetota</taxon>
        <taxon>Actinomycetes</taxon>
        <taxon>Micrococcales</taxon>
        <taxon>Cellulomonadaceae</taxon>
        <taxon>Cellulomonas</taxon>
    </lineage>
</organism>
<dbReference type="InterPro" id="IPR018691">
    <property type="entry name" value="DUF2188"/>
</dbReference>
<dbReference type="RefSeq" id="WP_146840462.1">
    <property type="nucleotide sequence ID" value="NZ_BJVQ01000082.1"/>
</dbReference>
<evidence type="ECO:0000313" key="4">
    <source>
        <dbReference type="Proteomes" id="UP000564629"/>
    </source>
</evidence>
<evidence type="ECO:0000313" key="1">
    <source>
        <dbReference type="EMBL" id="GEL48475.1"/>
    </source>
</evidence>
<name>A0A511FGU5_9CELL</name>
<reference evidence="1 3" key="1">
    <citation type="submission" date="2019-07" db="EMBL/GenBank/DDBJ databases">
        <title>Whole genome shotgun sequence of Cellulomonas hominis NBRC 16055.</title>
        <authorList>
            <person name="Hosoyama A."/>
            <person name="Uohara A."/>
            <person name="Ohji S."/>
            <person name="Ichikawa N."/>
        </authorList>
    </citation>
    <scope>NUCLEOTIDE SEQUENCE [LARGE SCALE GENOMIC DNA]</scope>
    <source>
        <strain evidence="1 3">NBRC 16055</strain>
    </source>
</reference>
<accession>A0A511FGU5</accession>
<gene>
    <name evidence="1" type="ORF">CHO01_35910</name>
    <name evidence="2" type="ORF">HNR08_003556</name>
</gene>
<evidence type="ECO:0008006" key="5">
    <source>
        <dbReference type="Google" id="ProtNLM"/>
    </source>
</evidence>
<evidence type="ECO:0000313" key="3">
    <source>
        <dbReference type="Proteomes" id="UP000321723"/>
    </source>
</evidence>
<dbReference type="EMBL" id="JACHDN010000001">
    <property type="protein sequence ID" value="MBB5474820.1"/>
    <property type="molecule type" value="Genomic_DNA"/>
</dbReference>
<keyword evidence="3" id="KW-1185">Reference proteome</keyword>
<proteinExistence type="predicted"/>
<dbReference type="Proteomes" id="UP000564629">
    <property type="component" value="Unassembled WGS sequence"/>
</dbReference>
<evidence type="ECO:0000313" key="2">
    <source>
        <dbReference type="EMBL" id="MBB5474820.1"/>
    </source>
</evidence>
<comment type="caution">
    <text evidence="1">The sequence shown here is derived from an EMBL/GenBank/DDBJ whole genome shotgun (WGS) entry which is preliminary data.</text>
</comment>
<dbReference type="Pfam" id="PF09954">
    <property type="entry name" value="DUF2188"/>
    <property type="match status" value="1"/>
</dbReference>
<dbReference type="EMBL" id="BJVQ01000082">
    <property type="protein sequence ID" value="GEL48475.1"/>
    <property type="molecule type" value="Genomic_DNA"/>
</dbReference>
<dbReference type="OrthoDB" id="5194813at2"/>